<dbReference type="Gene3D" id="3.40.33.10">
    <property type="entry name" value="CAP"/>
    <property type="match status" value="1"/>
</dbReference>
<evidence type="ECO:0000259" key="2">
    <source>
        <dbReference type="Pfam" id="PF00188"/>
    </source>
</evidence>
<feature type="domain" description="SCP" evidence="2">
    <location>
        <begin position="72"/>
        <end position="193"/>
    </location>
</feature>
<dbReference type="PANTHER" id="PTHR31157:SF1">
    <property type="entry name" value="SCP DOMAIN-CONTAINING PROTEIN"/>
    <property type="match status" value="1"/>
</dbReference>
<reference evidence="3 4" key="1">
    <citation type="submission" date="2020-06" db="EMBL/GenBank/DDBJ databases">
        <title>NJ-3-1, isolated from saline soil.</title>
        <authorList>
            <person name="Cui H.L."/>
            <person name="Shi X."/>
        </authorList>
    </citation>
    <scope>NUCLEOTIDE SEQUENCE [LARGE SCALE GENOMIC DNA]</scope>
    <source>
        <strain evidence="3 4">NJ-3-1</strain>
    </source>
</reference>
<accession>A0A7D5LBM9</accession>
<name>A0A7D5LBM9_9EURY</name>
<dbReference type="OrthoDB" id="60683at2157"/>
<evidence type="ECO:0000313" key="3">
    <source>
        <dbReference type="EMBL" id="QLG62255.1"/>
    </source>
</evidence>
<dbReference type="Proteomes" id="UP000509626">
    <property type="component" value="Chromosome"/>
</dbReference>
<dbReference type="GeneID" id="56038023"/>
<organism evidence="3 4">
    <name type="scientific">Halorarum salinum</name>
    <dbReference type="NCBI Taxonomy" id="2743089"/>
    <lineage>
        <taxon>Archaea</taxon>
        <taxon>Methanobacteriati</taxon>
        <taxon>Methanobacteriota</taxon>
        <taxon>Stenosarchaea group</taxon>
        <taxon>Halobacteria</taxon>
        <taxon>Halobacteriales</taxon>
        <taxon>Haloferacaceae</taxon>
        <taxon>Halorarum</taxon>
    </lineage>
</organism>
<protein>
    <submittedName>
        <fullName evidence="3">CAP domain-containing protein</fullName>
    </submittedName>
</protein>
<sequence>MLLLLSGCGAYATDIATTDVKEITRADTTEADHSDRTGFGQPDSAVSTPEPLHNKTPRGDINVTEAEKHLVAELNDHRLTNDLDTLVADPRLAVIARHHSYDMANRDFFDHENPDEQYLGDRLDESSYKCSPGAENIHLTGWLTGNRTTERQLAYDSILSFMRSAPHNENMLTPQFTTTGIGIYVTEDRHVFVTMLLCK</sequence>
<dbReference type="SUPFAM" id="SSF55797">
    <property type="entry name" value="PR-1-like"/>
    <property type="match status" value="1"/>
</dbReference>
<proteinExistence type="predicted"/>
<dbReference type="InterPro" id="IPR035940">
    <property type="entry name" value="CAP_sf"/>
</dbReference>
<dbReference type="KEGG" id="halu:HUG12_11150"/>
<feature type="region of interest" description="Disordered" evidence="1">
    <location>
        <begin position="28"/>
        <end position="59"/>
    </location>
</feature>
<dbReference type="PANTHER" id="PTHR31157">
    <property type="entry name" value="SCP DOMAIN-CONTAINING PROTEIN"/>
    <property type="match status" value="1"/>
</dbReference>
<dbReference type="InterPro" id="IPR014044">
    <property type="entry name" value="CAP_dom"/>
</dbReference>
<keyword evidence="4" id="KW-1185">Reference proteome</keyword>
<evidence type="ECO:0000313" key="4">
    <source>
        <dbReference type="Proteomes" id="UP000509626"/>
    </source>
</evidence>
<gene>
    <name evidence="3" type="ORF">HUG12_11150</name>
</gene>
<dbReference type="Pfam" id="PF00188">
    <property type="entry name" value="CAP"/>
    <property type="match status" value="1"/>
</dbReference>
<dbReference type="EMBL" id="CP058579">
    <property type="protein sequence ID" value="QLG62255.1"/>
    <property type="molecule type" value="Genomic_DNA"/>
</dbReference>
<evidence type="ECO:0000256" key="1">
    <source>
        <dbReference type="SAM" id="MobiDB-lite"/>
    </source>
</evidence>
<dbReference type="AlphaFoldDB" id="A0A7D5LBM9"/>
<dbReference type="CDD" id="cd05379">
    <property type="entry name" value="CAP_bacterial"/>
    <property type="match status" value="1"/>
</dbReference>
<dbReference type="RefSeq" id="WP_179268840.1">
    <property type="nucleotide sequence ID" value="NZ_CP058579.1"/>
</dbReference>